<gene>
    <name evidence="1" type="ORF">LCGC14_1528410</name>
</gene>
<sequence length="157" mass="17921">KKVLDKFTTRFPNSHHLKIIPTLEDDNLTDIFDFPDPETALTQLAEGCYGAREAIRVHQVRYVVHAKGKYLQFQAPGIDLRCYGRSTTFKAMIGDKNYSAYGFEEYTGVEETTDWRELSCALLVAANGYKRGESQDADGNKYEYFTIENISVDEIPF</sequence>
<dbReference type="AlphaFoldDB" id="A0A0F9LC63"/>
<name>A0A0F9LC63_9ZZZZ</name>
<comment type="caution">
    <text evidence="1">The sequence shown here is derived from an EMBL/GenBank/DDBJ whole genome shotgun (WGS) entry which is preliminary data.</text>
</comment>
<reference evidence="1" key="1">
    <citation type="journal article" date="2015" name="Nature">
        <title>Complex archaea that bridge the gap between prokaryotes and eukaryotes.</title>
        <authorList>
            <person name="Spang A."/>
            <person name="Saw J.H."/>
            <person name="Jorgensen S.L."/>
            <person name="Zaremba-Niedzwiedzka K."/>
            <person name="Martijn J."/>
            <person name="Lind A.E."/>
            <person name="van Eijk R."/>
            <person name="Schleper C."/>
            <person name="Guy L."/>
            <person name="Ettema T.J."/>
        </authorList>
    </citation>
    <scope>NUCLEOTIDE SEQUENCE</scope>
</reference>
<proteinExistence type="predicted"/>
<evidence type="ECO:0000313" key="1">
    <source>
        <dbReference type="EMBL" id="KKM61760.1"/>
    </source>
</evidence>
<protein>
    <submittedName>
        <fullName evidence="1">Uncharacterized protein</fullName>
    </submittedName>
</protein>
<feature type="non-terminal residue" evidence="1">
    <location>
        <position position="1"/>
    </location>
</feature>
<organism evidence="1">
    <name type="scientific">marine sediment metagenome</name>
    <dbReference type="NCBI Taxonomy" id="412755"/>
    <lineage>
        <taxon>unclassified sequences</taxon>
        <taxon>metagenomes</taxon>
        <taxon>ecological metagenomes</taxon>
    </lineage>
</organism>
<accession>A0A0F9LC63</accession>
<dbReference type="EMBL" id="LAZR01011422">
    <property type="protein sequence ID" value="KKM61760.1"/>
    <property type="molecule type" value="Genomic_DNA"/>
</dbReference>